<dbReference type="PANTHER" id="PTHR47336:SF4">
    <property type="entry name" value="BHLH TRANSCRIPTION FACTOR (EUROFUNG)"/>
    <property type="match status" value="1"/>
</dbReference>
<dbReference type="HOGENOM" id="CLU_008057_0_0_1"/>
<feature type="region of interest" description="Disordered" evidence="2">
    <location>
        <begin position="131"/>
        <end position="152"/>
    </location>
</feature>
<reference evidence="4 5" key="1">
    <citation type="submission" date="2013-03" db="EMBL/GenBank/DDBJ databases">
        <title>The Genome Sequence of Capronia coronata CBS 617.96.</title>
        <authorList>
            <consortium name="The Broad Institute Genomics Platform"/>
            <person name="Cuomo C."/>
            <person name="de Hoog S."/>
            <person name="Gorbushina A."/>
            <person name="Walker B."/>
            <person name="Young S.K."/>
            <person name="Zeng Q."/>
            <person name="Gargeya S."/>
            <person name="Fitzgerald M."/>
            <person name="Haas B."/>
            <person name="Abouelleil A."/>
            <person name="Allen A.W."/>
            <person name="Alvarado L."/>
            <person name="Arachchi H.M."/>
            <person name="Berlin A.M."/>
            <person name="Chapman S.B."/>
            <person name="Gainer-Dewar J."/>
            <person name="Goldberg J."/>
            <person name="Griggs A."/>
            <person name="Gujja S."/>
            <person name="Hansen M."/>
            <person name="Howarth C."/>
            <person name="Imamovic A."/>
            <person name="Ireland A."/>
            <person name="Larimer J."/>
            <person name="McCowan C."/>
            <person name="Murphy C."/>
            <person name="Pearson M."/>
            <person name="Poon T.W."/>
            <person name="Priest M."/>
            <person name="Roberts A."/>
            <person name="Saif S."/>
            <person name="Shea T."/>
            <person name="Sisk P."/>
            <person name="Sykes S."/>
            <person name="Wortman J."/>
            <person name="Nusbaum C."/>
            <person name="Birren B."/>
        </authorList>
    </citation>
    <scope>NUCLEOTIDE SEQUENCE [LARGE SCALE GENOMIC DNA]</scope>
    <source>
        <strain evidence="4 5">CBS 617.96</strain>
    </source>
</reference>
<comment type="caution">
    <text evidence="4">The sequence shown here is derived from an EMBL/GenBank/DDBJ whole genome shotgun (WGS) entry which is preliminary data.</text>
</comment>
<protein>
    <recommendedName>
        <fullName evidence="3">BHLH domain-containing protein</fullName>
    </recommendedName>
</protein>
<feature type="region of interest" description="Disordered" evidence="2">
    <location>
        <begin position="832"/>
        <end position="873"/>
    </location>
</feature>
<dbReference type="CDD" id="cd11399">
    <property type="entry name" value="bHLHzip_scHMS1_like"/>
    <property type="match status" value="1"/>
</dbReference>
<feature type="compositionally biased region" description="Low complexity" evidence="2">
    <location>
        <begin position="91"/>
        <end position="106"/>
    </location>
</feature>
<feature type="region of interest" description="Disordered" evidence="2">
    <location>
        <begin position="168"/>
        <end position="203"/>
    </location>
</feature>
<proteinExistence type="predicted"/>
<dbReference type="GO" id="GO:0032933">
    <property type="term" value="P:SREBP signaling pathway"/>
    <property type="evidence" value="ECO:0007669"/>
    <property type="project" value="InterPro"/>
</dbReference>
<name>W9ZKA1_9EURO</name>
<organism evidence="4 5">
    <name type="scientific">Capronia coronata CBS 617.96</name>
    <dbReference type="NCBI Taxonomy" id="1182541"/>
    <lineage>
        <taxon>Eukaryota</taxon>
        <taxon>Fungi</taxon>
        <taxon>Dikarya</taxon>
        <taxon>Ascomycota</taxon>
        <taxon>Pezizomycotina</taxon>
        <taxon>Eurotiomycetes</taxon>
        <taxon>Chaetothyriomycetidae</taxon>
        <taxon>Chaetothyriales</taxon>
        <taxon>Herpotrichiellaceae</taxon>
        <taxon>Capronia</taxon>
    </lineage>
</organism>
<dbReference type="Proteomes" id="UP000019484">
    <property type="component" value="Unassembled WGS sequence"/>
</dbReference>
<gene>
    <name evidence="4" type="ORF">A1O1_00042</name>
</gene>
<dbReference type="InterPro" id="IPR052099">
    <property type="entry name" value="Regulatory_TF_Diverse"/>
</dbReference>
<evidence type="ECO:0000259" key="3">
    <source>
        <dbReference type="PROSITE" id="PS50888"/>
    </source>
</evidence>
<dbReference type="EMBL" id="AMWN01000001">
    <property type="protein sequence ID" value="EXJ94924.1"/>
    <property type="molecule type" value="Genomic_DNA"/>
</dbReference>
<feature type="region of interest" description="Disordered" evidence="2">
    <location>
        <begin position="260"/>
        <end position="294"/>
    </location>
</feature>
<dbReference type="InterPro" id="IPR036638">
    <property type="entry name" value="HLH_DNA-bd_sf"/>
</dbReference>
<feature type="compositionally biased region" description="Polar residues" evidence="2">
    <location>
        <begin position="834"/>
        <end position="843"/>
    </location>
</feature>
<feature type="domain" description="BHLH" evidence="3">
    <location>
        <begin position="145"/>
        <end position="221"/>
    </location>
</feature>
<dbReference type="PANTHER" id="PTHR47336">
    <property type="entry name" value="TRANSCRIPTION FACTOR HMS1-RELATED"/>
    <property type="match status" value="1"/>
</dbReference>
<feature type="region of interest" description="Disordered" evidence="2">
    <location>
        <begin position="87"/>
        <end position="113"/>
    </location>
</feature>
<dbReference type="GeneID" id="19154952"/>
<sequence length="889" mass="98155">MISPVQSSTDSSLNLDSAGREFDKWLDWNGAANAPAGDSFRDATLIEAENGLFHLPISPSSTANGDSHLPHIKNDLLTAPSALDILTPRHSSASPQSRSSSELRLSGDTLRDQTGCYERPMLKRKLSPTDIPITSHRTDAATPAAKKRPHNVIEKRYRANLNEKIAELRDSVPSLRTGKKAKPQDASNGDSEEEDLDGLTPSNKLNKASILTKAVEYIRHLEFRTKRLEEENKSLKDRLETLDRVIARGGHDAQRAAAFTSDTIIEESPTVSSPQSPSLGSTRASSPPQGLIPLPESWRRLRQNQSQEHYGHIYDRPSEGSRLKGKWPTRVMLGSLAGLMVMDGLTESDTGTDSREKGLFGIPLELLDGWAFLRSPRIYLAAFSQFCQTGGILPLAKGFIALTFLAFLVFSYLFNSKPPPKQDVEEAGTGSSQAPAPASPIQVRRRAWSTSMQALHLPHHSFFPEWLAITSEWLKYTFGYLFGARAYAWLTGRTADDDVARIKAWDIAIDAQLAGGDVEVSRSRVLLTIFGSGTLPSTPLRLMLKALHCRVLLWNVGALGTVTSSIANRVGKFFANRQWSRAKQTHDSLPLRHSDRLPPYLAEMLDTQCDEVFLDTVCQRAYNLMYDRPTQENSRNPLLDVVVEDHAVRSPLDAVAAWRSTYSLTQALELAMEGPEAPELLQELLSNALKIAPPGSAAETRALAASSVFSNTARSACFVRASTAMQVSSPSTPSTADVRPPYFIDSSTPLSARTGIMNCLHCAETLQMMDYEHDQERAVAFFSSKKLDYTDNDLLTRSAVQYLLRRLPMIDMPVLAGGEEVRDLPHDIVAGADMSSTHNSQGKMSRRHSTHSNDTGYESQEDTMTVGRRDASSRLVERPSLMLRKEFVV</sequence>
<dbReference type="SUPFAM" id="SSF47459">
    <property type="entry name" value="HLH, helix-loop-helix DNA-binding domain"/>
    <property type="match status" value="1"/>
</dbReference>
<dbReference type="Pfam" id="PF00010">
    <property type="entry name" value="HLH"/>
    <property type="match status" value="1"/>
</dbReference>
<dbReference type="InterPro" id="IPR019006">
    <property type="entry name" value="Sre1_C"/>
</dbReference>
<evidence type="ECO:0000313" key="5">
    <source>
        <dbReference type="Proteomes" id="UP000019484"/>
    </source>
</evidence>
<evidence type="ECO:0000256" key="1">
    <source>
        <dbReference type="SAM" id="Coils"/>
    </source>
</evidence>
<dbReference type="SMART" id="SM00353">
    <property type="entry name" value="HLH"/>
    <property type="match status" value="1"/>
</dbReference>
<dbReference type="OrthoDB" id="2133190at2759"/>
<dbReference type="AlphaFoldDB" id="W9ZKA1"/>
<feature type="coiled-coil region" evidence="1">
    <location>
        <begin position="218"/>
        <end position="245"/>
    </location>
</feature>
<feature type="compositionally biased region" description="Polar residues" evidence="2">
    <location>
        <begin position="269"/>
        <end position="288"/>
    </location>
</feature>
<keyword evidence="1" id="KW-0175">Coiled coil</keyword>
<accession>W9ZKA1</accession>
<evidence type="ECO:0000313" key="4">
    <source>
        <dbReference type="EMBL" id="EXJ94924.1"/>
    </source>
</evidence>
<keyword evidence="5" id="KW-1185">Reference proteome</keyword>
<dbReference type="RefSeq" id="XP_007719153.1">
    <property type="nucleotide sequence ID" value="XM_007720963.1"/>
</dbReference>
<dbReference type="STRING" id="1182541.W9ZKA1"/>
<dbReference type="GO" id="GO:0045944">
    <property type="term" value="P:positive regulation of transcription by RNA polymerase II"/>
    <property type="evidence" value="ECO:0007669"/>
    <property type="project" value="InterPro"/>
</dbReference>
<evidence type="ECO:0000256" key="2">
    <source>
        <dbReference type="SAM" id="MobiDB-lite"/>
    </source>
</evidence>
<dbReference type="Pfam" id="PF09427">
    <property type="entry name" value="DUF2014"/>
    <property type="match status" value="1"/>
</dbReference>
<dbReference type="eggNOG" id="KOG2588">
    <property type="taxonomic scope" value="Eukaryota"/>
</dbReference>
<dbReference type="Gene3D" id="4.10.280.10">
    <property type="entry name" value="Helix-loop-helix DNA-binding domain"/>
    <property type="match status" value="1"/>
</dbReference>
<dbReference type="PROSITE" id="PS50888">
    <property type="entry name" value="BHLH"/>
    <property type="match status" value="1"/>
</dbReference>
<dbReference type="GO" id="GO:0046983">
    <property type="term" value="F:protein dimerization activity"/>
    <property type="evidence" value="ECO:0007669"/>
    <property type="project" value="InterPro"/>
</dbReference>
<dbReference type="InterPro" id="IPR011598">
    <property type="entry name" value="bHLH_dom"/>
</dbReference>